<evidence type="ECO:0000256" key="3">
    <source>
        <dbReference type="ARBA" id="ARBA00022857"/>
    </source>
</evidence>
<dbReference type="Proteomes" id="UP000076998">
    <property type="component" value="Unassembled WGS sequence"/>
</dbReference>
<dbReference type="InterPro" id="IPR050139">
    <property type="entry name" value="GMP_reductase"/>
</dbReference>
<accession>A0A177KC11</accession>
<evidence type="ECO:0000259" key="8">
    <source>
        <dbReference type="Pfam" id="PF00478"/>
    </source>
</evidence>
<keyword evidence="2" id="KW-0677">Repeat</keyword>
<keyword evidence="1 5" id="KW-0660">Purine salvage</keyword>
<dbReference type="InterPro" id="IPR005991">
    <property type="entry name" value="GUAB1"/>
</dbReference>
<feature type="binding site" evidence="6">
    <location>
        <begin position="307"/>
        <end position="309"/>
    </location>
    <ligand>
        <name>NAD(+)</name>
        <dbReference type="ChEBI" id="CHEBI:57540"/>
    </ligand>
</feature>
<dbReference type="HAMAP" id="MF_02250">
    <property type="entry name" value="GMPR_GuaB1"/>
    <property type="match status" value="1"/>
</dbReference>
<dbReference type="GO" id="GO:0006166">
    <property type="term" value="P:purine ribonucleoside salvage"/>
    <property type="evidence" value="ECO:0007669"/>
    <property type="project" value="UniProtKB-KW"/>
</dbReference>
<keyword evidence="3 5" id="KW-0521">NADP</keyword>
<proteinExistence type="inferred from homology"/>
<sequence>MHFSGERPAGDLTYSDVFLVPRRSDVTSRLDVDLSPGDGTSATIPLVASNMNSVTGPRLATTLARRGGLAVLPQDMPLQEVDAAIRWVKDQPVRWDTPLVLPPEALVSEAAALLPPAAGHGIVVATSVAQGAGAPRVHVDDILGIVPAERLGTALPDARLGDLVRGRAASIDADDVDTARAAFDLLVAADADIVTVLQHGHLVGTLSQRTALRSSLYRPAVDADGRLIVAAAVGINGDVAAKARALAAAGVDALVVDTAHGHQESMIRALRAVHAEGLDLPIVAGNVVTAEGVRDLVEAGATILKVGVGPGAMCTTRMMTAVGRPQFSAVLETAEAAAAAGAHVWADGGVRYPRDVALALAAGAASVMIGSWFAGTIESPGELRVDADGRVFKESWGMASTKAVQGRFGRLDPFERARKELFAEGISSSRIYLDPLRPSVEDLLDMITSGVRSSFTYAGAATVADFHERATVGFQSAAGYEEGKALPVSW</sequence>
<comment type="pathway">
    <text evidence="5">Purine metabolism; IMP biosynthesis via salvage pathway.</text>
</comment>
<feature type="binding site" description="in other chain" evidence="7">
    <location>
        <position position="314"/>
    </location>
    <ligand>
        <name>K(+)</name>
        <dbReference type="ChEBI" id="CHEBI:29103"/>
        <note>ligand shared between two tetrameric partners</note>
    </ligand>
</feature>
<evidence type="ECO:0000256" key="7">
    <source>
        <dbReference type="PIRSR" id="PIRSR000130-4"/>
    </source>
</evidence>
<dbReference type="FunFam" id="3.20.20.70:FF:000424">
    <property type="entry name" value="Inosine-5'-monophosphate dehydrogenase 2"/>
    <property type="match status" value="1"/>
</dbReference>
<keyword evidence="4 5" id="KW-0560">Oxidoreductase</keyword>
<dbReference type="Pfam" id="PF00478">
    <property type="entry name" value="IMPDH"/>
    <property type="match status" value="1"/>
</dbReference>
<dbReference type="RefSeq" id="WP_064001426.1">
    <property type="nucleotide sequence ID" value="NZ_LSTV01000001.1"/>
</dbReference>
<dbReference type="CDD" id="cd00381">
    <property type="entry name" value="IMPDH"/>
    <property type="match status" value="1"/>
</dbReference>
<dbReference type="NCBIfam" id="TIGR01303">
    <property type="entry name" value="IMP_DH_rel_1"/>
    <property type="match status" value="1"/>
</dbReference>
<comment type="cofactor">
    <cofactor evidence="5">
        <name>a monovalent cation</name>
        <dbReference type="ChEBI" id="CHEBI:60242"/>
    </cofactor>
</comment>
<evidence type="ECO:0000256" key="1">
    <source>
        <dbReference type="ARBA" id="ARBA00022726"/>
    </source>
</evidence>
<evidence type="ECO:0000313" key="9">
    <source>
        <dbReference type="EMBL" id="OAH50912.1"/>
    </source>
</evidence>
<dbReference type="PANTHER" id="PTHR43170:SF5">
    <property type="entry name" value="GMP REDUCTASE"/>
    <property type="match status" value="1"/>
</dbReference>
<dbReference type="GO" id="GO:0003938">
    <property type="term" value="F:IMP dehydrogenase activity"/>
    <property type="evidence" value="ECO:0007669"/>
    <property type="project" value="InterPro"/>
</dbReference>
<comment type="caution">
    <text evidence="9">The sequence shown here is derived from an EMBL/GenBank/DDBJ whole genome shotgun (WGS) entry which is preliminary data.</text>
</comment>
<gene>
    <name evidence="5" type="primary">guaB1</name>
    <name evidence="9" type="ORF">AYL44_01105</name>
</gene>
<comment type="similarity">
    <text evidence="5">Belongs to the IMPDH/GMPR family. GuaB1 subfamily.</text>
</comment>
<dbReference type="Gene3D" id="3.20.20.70">
    <property type="entry name" value="Aldolase class I"/>
    <property type="match status" value="1"/>
</dbReference>
<comment type="function">
    <text evidence="5">Involved in the purine-salvage pathway. Catalyzes the NADPH-dependent conversion of GMP to IMP.</text>
</comment>
<dbReference type="GO" id="GO:0005829">
    <property type="term" value="C:cytosol"/>
    <property type="evidence" value="ECO:0007669"/>
    <property type="project" value="TreeGrafter"/>
</dbReference>
<dbReference type="SUPFAM" id="SSF51412">
    <property type="entry name" value="Inosine monophosphate dehydrogenase (IMPDH)"/>
    <property type="match status" value="1"/>
</dbReference>
<dbReference type="InterPro" id="IPR013785">
    <property type="entry name" value="Aldolase_TIM"/>
</dbReference>
<dbReference type="OrthoDB" id="9805398at2"/>
<organism evidence="9 10">
    <name type="scientific">Microbacterium oleivorans</name>
    <dbReference type="NCBI Taxonomy" id="273677"/>
    <lineage>
        <taxon>Bacteria</taxon>
        <taxon>Bacillati</taxon>
        <taxon>Actinomycetota</taxon>
        <taxon>Actinomycetes</taxon>
        <taxon>Micrococcales</taxon>
        <taxon>Microbacteriaceae</taxon>
        <taxon>Microbacterium</taxon>
    </lineage>
</organism>
<reference evidence="9 10" key="1">
    <citation type="submission" date="2016-02" db="EMBL/GenBank/DDBJ databases">
        <authorList>
            <person name="Wen L."/>
            <person name="He K."/>
            <person name="Yang H."/>
        </authorList>
    </citation>
    <scope>NUCLEOTIDE SEQUENCE [LARGE SCALE GENOMIC DNA]</scope>
    <source>
        <strain evidence="9 10">CD11_3</strain>
    </source>
</reference>
<dbReference type="PANTHER" id="PTHR43170">
    <property type="entry name" value="GMP REDUCTASE"/>
    <property type="match status" value="1"/>
</dbReference>
<dbReference type="EC" id="1.7.1.7" evidence="5"/>
<evidence type="ECO:0000256" key="2">
    <source>
        <dbReference type="ARBA" id="ARBA00022737"/>
    </source>
</evidence>
<dbReference type="NCBIfam" id="NF005869">
    <property type="entry name" value="PRK07807.1"/>
    <property type="match status" value="1"/>
</dbReference>
<feature type="binding site" description="in other chain" evidence="7">
    <location>
        <position position="309"/>
    </location>
    <ligand>
        <name>K(+)</name>
        <dbReference type="ChEBI" id="CHEBI:29103"/>
        <note>ligand shared between two tetrameric partners</note>
    </ligand>
</feature>
<evidence type="ECO:0000256" key="4">
    <source>
        <dbReference type="ARBA" id="ARBA00023002"/>
    </source>
</evidence>
<feature type="binding site" evidence="5">
    <location>
        <begin position="307"/>
        <end position="309"/>
    </location>
    <ligand>
        <name>NADP(+)</name>
        <dbReference type="ChEBI" id="CHEBI:58349"/>
    </ligand>
</feature>
<dbReference type="InterPro" id="IPR005990">
    <property type="entry name" value="IMP_DH"/>
</dbReference>
<dbReference type="GO" id="GO:0032264">
    <property type="term" value="P:IMP salvage"/>
    <property type="evidence" value="ECO:0007669"/>
    <property type="project" value="UniProtKB-UniRule"/>
</dbReference>
<dbReference type="SMART" id="SM01240">
    <property type="entry name" value="IMPDH"/>
    <property type="match status" value="1"/>
</dbReference>
<feature type="binding site" description="in other chain" evidence="7">
    <location>
        <position position="311"/>
    </location>
    <ligand>
        <name>K(+)</name>
        <dbReference type="ChEBI" id="CHEBI:29103"/>
        <note>ligand shared between two tetrameric partners</note>
    </ligand>
</feature>
<keyword evidence="6" id="KW-0520">NAD</keyword>
<keyword evidence="7" id="KW-0630">Potassium</keyword>
<feature type="binding site" evidence="6">
    <location>
        <begin position="257"/>
        <end position="259"/>
    </location>
    <ligand>
        <name>NAD(+)</name>
        <dbReference type="ChEBI" id="CHEBI:57540"/>
    </ligand>
</feature>
<comment type="catalytic activity">
    <reaction evidence="5">
        <text>IMP + NH4(+) + NADP(+) = GMP + NADPH + 2 H(+)</text>
        <dbReference type="Rhea" id="RHEA:17185"/>
        <dbReference type="ChEBI" id="CHEBI:15378"/>
        <dbReference type="ChEBI" id="CHEBI:28938"/>
        <dbReference type="ChEBI" id="CHEBI:57783"/>
        <dbReference type="ChEBI" id="CHEBI:58053"/>
        <dbReference type="ChEBI" id="CHEBI:58115"/>
        <dbReference type="ChEBI" id="CHEBI:58349"/>
        <dbReference type="EC" id="1.7.1.7"/>
    </reaction>
</comment>
<evidence type="ECO:0000313" key="10">
    <source>
        <dbReference type="Proteomes" id="UP000076998"/>
    </source>
</evidence>
<dbReference type="GO" id="GO:0003920">
    <property type="term" value="F:GMP reductase activity"/>
    <property type="evidence" value="ECO:0007669"/>
    <property type="project" value="UniProtKB-UniRule"/>
</dbReference>
<feature type="domain" description="IMP dehydrogenase/GMP reductase" evidence="8">
    <location>
        <begin position="12"/>
        <end position="484"/>
    </location>
</feature>
<evidence type="ECO:0000256" key="5">
    <source>
        <dbReference type="HAMAP-Rule" id="MF_02250"/>
    </source>
</evidence>
<dbReference type="PIRSF" id="PIRSF000130">
    <property type="entry name" value="IMPDH"/>
    <property type="match status" value="1"/>
</dbReference>
<dbReference type="EMBL" id="LSTV01000001">
    <property type="protein sequence ID" value="OAH50912.1"/>
    <property type="molecule type" value="Genomic_DNA"/>
</dbReference>
<name>A0A177KC11_9MICO</name>
<dbReference type="InterPro" id="IPR001093">
    <property type="entry name" value="IMP_DH_GMPRt"/>
</dbReference>
<evidence type="ECO:0000256" key="6">
    <source>
        <dbReference type="PIRSR" id="PIRSR000130-3"/>
    </source>
</evidence>
<feature type="active site" description="Thioimidate intermediate" evidence="5">
    <location>
        <position position="314"/>
    </location>
</feature>
<protein>
    <recommendedName>
        <fullName evidence="5">GMP reductase</fullName>
        <ecNumber evidence="5">1.7.1.7</ecNumber>
    </recommendedName>
    <alternativeName>
        <fullName evidence="5">Guanosine 5'-monophosphate reductase</fullName>
        <shortName evidence="5">GMPR</shortName>
    </alternativeName>
</protein>
<feature type="binding site" evidence="5">
    <location>
        <begin position="257"/>
        <end position="259"/>
    </location>
    <ligand>
        <name>NADP(+)</name>
        <dbReference type="ChEBI" id="CHEBI:58349"/>
    </ligand>
</feature>
<dbReference type="AlphaFoldDB" id="A0A177KC11"/>